<reference evidence="2 3" key="1">
    <citation type="submission" date="2018-05" db="EMBL/GenBank/DDBJ databases">
        <title>Streptomyces venezuelae.</title>
        <authorList>
            <person name="Kim W."/>
            <person name="Lee N."/>
            <person name="Cho B.-K."/>
        </authorList>
    </citation>
    <scope>NUCLEOTIDE SEQUENCE [LARGE SCALE GENOMIC DNA]</scope>
    <source>
        <strain evidence="2 3">ATCC 21018</strain>
    </source>
</reference>
<organism evidence="2 3">
    <name type="scientific">Streptomyces venezuelae</name>
    <dbReference type="NCBI Taxonomy" id="54571"/>
    <lineage>
        <taxon>Bacteria</taxon>
        <taxon>Bacillati</taxon>
        <taxon>Actinomycetota</taxon>
        <taxon>Actinomycetes</taxon>
        <taxon>Kitasatosporales</taxon>
        <taxon>Streptomycetaceae</taxon>
        <taxon>Streptomyces</taxon>
    </lineage>
</organism>
<name>A0A5P2DR16_STRVZ</name>
<dbReference type="Proteomes" id="UP000324101">
    <property type="component" value="Chromosome"/>
</dbReference>
<sequence length="73" mass="7421">MRRADRAGAAPRVAGRGGPHRPTGSRSATRVEFRGFARPDRAEPGAGPGRAGSNQAGPSSPAQVYGSRPLVAA</sequence>
<proteinExistence type="predicted"/>
<gene>
    <name evidence="2" type="ORF">DEJ51_28585</name>
</gene>
<dbReference type="EMBL" id="CP029189">
    <property type="protein sequence ID" value="QES57652.1"/>
    <property type="molecule type" value="Genomic_DNA"/>
</dbReference>
<feature type="compositionally biased region" description="Polar residues" evidence="1">
    <location>
        <begin position="53"/>
        <end position="62"/>
    </location>
</feature>
<evidence type="ECO:0000313" key="2">
    <source>
        <dbReference type="EMBL" id="QES57652.1"/>
    </source>
</evidence>
<protein>
    <submittedName>
        <fullName evidence="2">Uncharacterized protein</fullName>
    </submittedName>
</protein>
<feature type="compositionally biased region" description="Basic and acidic residues" evidence="1">
    <location>
        <begin position="29"/>
        <end position="43"/>
    </location>
</feature>
<dbReference type="AlphaFoldDB" id="A0A5P2DR16"/>
<feature type="region of interest" description="Disordered" evidence="1">
    <location>
        <begin position="1"/>
        <end position="73"/>
    </location>
</feature>
<evidence type="ECO:0000256" key="1">
    <source>
        <dbReference type="SAM" id="MobiDB-lite"/>
    </source>
</evidence>
<evidence type="ECO:0000313" key="3">
    <source>
        <dbReference type="Proteomes" id="UP000324101"/>
    </source>
</evidence>
<accession>A0A5P2DR16</accession>